<dbReference type="EMBL" id="BMXV01000005">
    <property type="protein sequence ID" value="GGY75276.1"/>
    <property type="molecule type" value="Genomic_DNA"/>
</dbReference>
<sequence>MSEDKPSNVPINSGRRQLLIGSGLLGAAAAVNPGMAFAGWRRGHWGWGHPEENVEPVDWTVEQLRTALDALRDDTFFAMIAFGVPGDDPYSEYQGVSTPYPGGITTRADLYLSGGTDLLVPMPTAFMNQMLASIATYLRLSPMDIPEMASEDVGENGEWILENLDRTFTEYLEGEVSNSVLVALLLNLAATRVAGSIDGPFPSPFANLSWDQKARVFEELENQHSWLRRAITWAIPDWHYREAAPGVLNLMISFMLRVSGFGSYCEFAVFNPATREVAQRPLGWVLSQYAPDAPPSGIGSDDFIGYFQGRRSV</sequence>
<evidence type="ECO:0008006" key="3">
    <source>
        <dbReference type="Google" id="ProtNLM"/>
    </source>
</evidence>
<evidence type="ECO:0000313" key="2">
    <source>
        <dbReference type="Proteomes" id="UP000601597"/>
    </source>
</evidence>
<dbReference type="RefSeq" id="WP_189576571.1">
    <property type="nucleotide sequence ID" value="NZ_BMXV01000005.1"/>
</dbReference>
<dbReference type="Proteomes" id="UP000601597">
    <property type="component" value="Unassembled WGS sequence"/>
</dbReference>
<organism evidence="1 2">
    <name type="scientific">Marinobacter zhanjiangensis</name>
    <dbReference type="NCBI Taxonomy" id="578215"/>
    <lineage>
        <taxon>Bacteria</taxon>
        <taxon>Pseudomonadati</taxon>
        <taxon>Pseudomonadota</taxon>
        <taxon>Gammaproteobacteria</taxon>
        <taxon>Pseudomonadales</taxon>
        <taxon>Marinobacteraceae</taxon>
        <taxon>Marinobacter</taxon>
    </lineage>
</organism>
<dbReference type="InterPro" id="IPR006311">
    <property type="entry name" value="TAT_signal"/>
</dbReference>
<gene>
    <name evidence="1" type="ORF">GCM10007071_23120</name>
</gene>
<accession>A0ABQ3B2X4</accession>
<proteinExistence type="predicted"/>
<reference evidence="2" key="1">
    <citation type="journal article" date="2019" name="Int. J. Syst. Evol. Microbiol.">
        <title>The Global Catalogue of Microorganisms (GCM) 10K type strain sequencing project: providing services to taxonomists for standard genome sequencing and annotation.</title>
        <authorList>
            <consortium name="The Broad Institute Genomics Platform"/>
            <consortium name="The Broad Institute Genome Sequencing Center for Infectious Disease"/>
            <person name="Wu L."/>
            <person name="Ma J."/>
        </authorList>
    </citation>
    <scope>NUCLEOTIDE SEQUENCE [LARGE SCALE GENOMIC DNA]</scope>
    <source>
        <strain evidence="2">KCTC 22280</strain>
    </source>
</reference>
<protein>
    <recommendedName>
        <fullName evidence="3">Gluconate 2-dehydrogenase subunit 3</fullName>
    </recommendedName>
</protein>
<comment type="caution">
    <text evidence="1">The sequence shown here is derived from an EMBL/GenBank/DDBJ whole genome shotgun (WGS) entry which is preliminary data.</text>
</comment>
<dbReference type="PROSITE" id="PS51318">
    <property type="entry name" value="TAT"/>
    <property type="match status" value="1"/>
</dbReference>
<evidence type="ECO:0000313" key="1">
    <source>
        <dbReference type="EMBL" id="GGY75276.1"/>
    </source>
</evidence>
<name>A0ABQ3B2X4_9GAMM</name>
<keyword evidence="2" id="KW-1185">Reference proteome</keyword>